<dbReference type="STRING" id="4072.A0A2G2Z8J2"/>
<gene>
    <name evidence="2" type="ORF">T459_16341</name>
</gene>
<accession>A0A2G2Z8J2</accession>
<dbReference type="PANTHER" id="PTHR43120">
    <property type="entry name" value="GLUTAMYL-TRNA REDUCTASE 1, CHLOROPLASTIC"/>
    <property type="match status" value="1"/>
</dbReference>
<keyword evidence="3" id="KW-1185">Reference proteome</keyword>
<reference evidence="2 3" key="1">
    <citation type="journal article" date="2014" name="Nat. Genet.">
        <title>Genome sequence of the hot pepper provides insights into the evolution of pungency in Capsicum species.</title>
        <authorList>
            <person name="Kim S."/>
            <person name="Park M."/>
            <person name="Yeom S.I."/>
            <person name="Kim Y.M."/>
            <person name="Lee J.M."/>
            <person name="Lee H.A."/>
            <person name="Seo E."/>
            <person name="Choi J."/>
            <person name="Cheong K."/>
            <person name="Kim K.T."/>
            <person name="Jung K."/>
            <person name="Lee G.W."/>
            <person name="Oh S.K."/>
            <person name="Bae C."/>
            <person name="Kim S.B."/>
            <person name="Lee H.Y."/>
            <person name="Kim S.Y."/>
            <person name="Kim M.S."/>
            <person name="Kang B.C."/>
            <person name="Jo Y.D."/>
            <person name="Yang H.B."/>
            <person name="Jeong H.J."/>
            <person name="Kang W.H."/>
            <person name="Kwon J.K."/>
            <person name="Shin C."/>
            <person name="Lim J.Y."/>
            <person name="Park J.H."/>
            <person name="Huh J.H."/>
            <person name="Kim J.S."/>
            <person name="Kim B.D."/>
            <person name="Cohen O."/>
            <person name="Paran I."/>
            <person name="Suh M.C."/>
            <person name="Lee S.B."/>
            <person name="Kim Y.K."/>
            <person name="Shin Y."/>
            <person name="Noh S.J."/>
            <person name="Park J."/>
            <person name="Seo Y.S."/>
            <person name="Kwon S.Y."/>
            <person name="Kim H.A."/>
            <person name="Park J.M."/>
            <person name="Kim H.J."/>
            <person name="Choi S.B."/>
            <person name="Bosland P.W."/>
            <person name="Reeves G."/>
            <person name="Jo S.H."/>
            <person name="Lee B.W."/>
            <person name="Cho H.T."/>
            <person name="Choi H.S."/>
            <person name="Lee M.S."/>
            <person name="Yu Y."/>
            <person name="Do Choi Y."/>
            <person name="Park B.S."/>
            <person name="van Deynze A."/>
            <person name="Ashrafi H."/>
            <person name="Hill T."/>
            <person name="Kim W.T."/>
            <person name="Pai H.S."/>
            <person name="Ahn H.K."/>
            <person name="Yeam I."/>
            <person name="Giovannoni J.J."/>
            <person name="Rose J.K."/>
            <person name="Sorensen I."/>
            <person name="Lee S.J."/>
            <person name="Kim R.W."/>
            <person name="Choi I.Y."/>
            <person name="Choi B.S."/>
            <person name="Lim J.S."/>
            <person name="Lee Y.H."/>
            <person name="Choi D."/>
        </authorList>
    </citation>
    <scope>NUCLEOTIDE SEQUENCE [LARGE SCALE GENOMIC DNA]</scope>
    <source>
        <strain evidence="3">cv. CM334</strain>
    </source>
</reference>
<evidence type="ECO:0000256" key="1">
    <source>
        <dbReference type="SAM" id="MobiDB-lite"/>
    </source>
</evidence>
<feature type="compositionally biased region" description="Basic residues" evidence="1">
    <location>
        <begin position="1"/>
        <end position="16"/>
    </location>
</feature>
<name>A0A2G2Z8J2_CAPAN</name>
<dbReference type="AlphaFoldDB" id="A0A2G2Z8J2"/>
<sequence>MLRRIRKNIHGSKKRGSNSSASKASAKRRRVVEVISRDELPKVKRVVKNGQEVPGFGRKISDLFKHAITTDKRVRTETNIFNRSVSDSSAAVELALLKLSEYSYYTSRILVVGAGKMGRSIIFTEVQSEMIIVSNLCFLAICWF</sequence>
<dbReference type="Gene3D" id="3.40.50.720">
    <property type="entry name" value="NAD(P)-binding Rossmann-like Domain"/>
    <property type="match status" value="1"/>
</dbReference>
<dbReference type="PANTHER" id="PTHR43120:SF4">
    <property type="entry name" value="GLUTAMYL-TRNA REDUCTASE"/>
    <property type="match status" value="1"/>
</dbReference>
<dbReference type="Proteomes" id="UP000222542">
    <property type="component" value="Unassembled WGS sequence"/>
</dbReference>
<dbReference type="EMBL" id="AYRZ02000006">
    <property type="protein sequence ID" value="PHT78289.1"/>
    <property type="molecule type" value="Genomic_DNA"/>
</dbReference>
<organism evidence="2 3">
    <name type="scientific">Capsicum annuum</name>
    <name type="common">Capsicum pepper</name>
    <dbReference type="NCBI Taxonomy" id="4072"/>
    <lineage>
        <taxon>Eukaryota</taxon>
        <taxon>Viridiplantae</taxon>
        <taxon>Streptophyta</taxon>
        <taxon>Embryophyta</taxon>
        <taxon>Tracheophyta</taxon>
        <taxon>Spermatophyta</taxon>
        <taxon>Magnoliopsida</taxon>
        <taxon>eudicotyledons</taxon>
        <taxon>Gunneridae</taxon>
        <taxon>Pentapetalae</taxon>
        <taxon>asterids</taxon>
        <taxon>lamiids</taxon>
        <taxon>Solanales</taxon>
        <taxon>Solanaceae</taxon>
        <taxon>Solanoideae</taxon>
        <taxon>Capsiceae</taxon>
        <taxon>Capsicum</taxon>
    </lineage>
</organism>
<reference evidence="2 3" key="2">
    <citation type="journal article" date="2017" name="Genome Biol.">
        <title>New reference genome sequences of hot pepper reveal the massive evolution of plant disease-resistance genes by retroduplication.</title>
        <authorList>
            <person name="Kim S."/>
            <person name="Park J."/>
            <person name="Yeom S.I."/>
            <person name="Kim Y.M."/>
            <person name="Seo E."/>
            <person name="Kim K.T."/>
            <person name="Kim M.S."/>
            <person name="Lee J.M."/>
            <person name="Cheong K."/>
            <person name="Shin H.S."/>
            <person name="Kim S.B."/>
            <person name="Han K."/>
            <person name="Lee J."/>
            <person name="Park M."/>
            <person name="Lee H.A."/>
            <person name="Lee H.Y."/>
            <person name="Lee Y."/>
            <person name="Oh S."/>
            <person name="Lee J.H."/>
            <person name="Choi E."/>
            <person name="Choi E."/>
            <person name="Lee S.E."/>
            <person name="Jeon J."/>
            <person name="Kim H."/>
            <person name="Choi G."/>
            <person name="Song H."/>
            <person name="Lee J."/>
            <person name="Lee S.C."/>
            <person name="Kwon J.K."/>
            <person name="Lee H.Y."/>
            <person name="Koo N."/>
            <person name="Hong Y."/>
            <person name="Kim R.W."/>
            <person name="Kang W.H."/>
            <person name="Huh J.H."/>
            <person name="Kang B.C."/>
            <person name="Yang T.J."/>
            <person name="Lee Y.H."/>
            <person name="Bennetzen J.L."/>
            <person name="Choi D."/>
        </authorList>
    </citation>
    <scope>NUCLEOTIDE SEQUENCE [LARGE SCALE GENOMIC DNA]</scope>
    <source>
        <strain evidence="3">cv. CM334</strain>
    </source>
</reference>
<evidence type="ECO:0000313" key="3">
    <source>
        <dbReference type="Proteomes" id="UP000222542"/>
    </source>
</evidence>
<dbReference type="Gramene" id="PHT78289">
    <property type="protein sequence ID" value="PHT78289"/>
    <property type="gene ID" value="T459_16341"/>
</dbReference>
<protein>
    <submittedName>
        <fullName evidence="2">Uncharacterized protein</fullName>
    </submittedName>
</protein>
<feature type="region of interest" description="Disordered" evidence="1">
    <location>
        <begin position="1"/>
        <end position="29"/>
    </location>
</feature>
<evidence type="ECO:0000313" key="2">
    <source>
        <dbReference type="EMBL" id="PHT78289.1"/>
    </source>
</evidence>
<comment type="caution">
    <text evidence="2">The sequence shown here is derived from an EMBL/GenBank/DDBJ whole genome shotgun (WGS) entry which is preliminary data.</text>
</comment>
<proteinExistence type="predicted"/>